<protein>
    <recommendedName>
        <fullName evidence="3">AIG1-type G domain-containing protein</fullName>
    </recommendedName>
</protein>
<sequence>AERDVLRIVLLGKTGAGKSSSLFLLWDKTMWRDSPSRRKSSSETSANTSLKRLCSTLQSSSLMATSSQRGRRLMTLSVKMWL</sequence>
<accession>A0A672HLE3</accession>
<dbReference type="Proteomes" id="UP000472267">
    <property type="component" value="Unassembled WGS sequence"/>
</dbReference>
<evidence type="ECO:0000313" key="1">
    <source>
        <dbReference type="Ensembl" id="ENSSFAP00005029759.1"/>
    </source>
</evidence>
<dbReference type="AlphaFoldDB" id="A0A672HLE3"/>
<organism evidence="1 2">
    <name type="scientific">Salarias fasciatus</name>
    <name type="common">Jewelled blenny</name>
    <name type="synonym">Blennius fasciatus</name>
    <dbReference type="NCBI Taxonomy" id="181472"/>
    <lineage>
        <taxon>Eukaryota</taxon>
        <taxon>Metazoa</taxon>
        <taxon>Chordata</taxon>
        <taxon>Craniata</taxon>
        <taxon>Vertebrata</taxon>
        <taxon>Euteleostomi</taxon>
        <taxon>Actinopterygii</taxon>
        <taxon>Neopterygii</taxon>
        <taxon>Teleostei</taxon>
        <taxon>Neoteleostei</taxon>
        <taxon>Acanthomorphata</taxon>
        <taxon>Ovalentaria</taxon>
        <taxon>Blenniimorphae</taxon>
        <taxon>Blenniiformes</taxon>
        <taxon>Blennioidei</taxon>
        <taxon>Blenniidae</taxon>
        <taxon>Salariinae</taxon>
        <taxon>Salarias</taxon>
    </lineage>
</organism>
<dbReference type="Ensembl" id="ENSSFAT00005030854.1">
    <property type="protein sequence ID" value="ENSSFAP00005029759.1"/>
    <property type="gene ID" value="ENSSFAG00005015124.1"/>
</dbReference>
<evidence type="ECO:0000313" key="2">
    <source>
        <dbReference type="Proteomes" id="UP000472267"/>
    </source>
</evidence>
<name>A0A672HLE3_SALFA</name>
<evidence type="ECO:0008006" key="3">
    <source>
        <dbReference type="Google" id="ProtNLM"/>
    </source>
</evidence>
<keyword evidence="2" id="KW-1185">Reference proteome</keyword>
<reference evidence="1" key="2">
    <citation type="submission" date="2025-09" db="UniProtKB">
        <authorList>
            <consortium name="Ensembl"/>
        </authorList>
    </citation>
    <scope>IDENTIFICATION</scope>
</reference>
<reference evidence="1" key="1">
    <citation type="submission" date="2025-08" db="UniProtKB">
        <authorList>
            <consortium name="Ensembl"/>
        </authorList>
    </citation>
    <scope>IDENTIFICATION</scope>
</reference>
<dbReference type="InParanoid" id="A0A672HLE3"/>
<proteinExistence type="predicted"/>